<feature type="compositionally biased region" description="Polar residues" evidence="1">
    <location>
        <begin position="141"/>
        <end position="154"/>
    </location>
</feature>
<name>A0A067PIY2_9AGAM</name>
<keyword evidence="3" id="KW-1185">Reference proteome</keyword>
<organism evidence="2 3">
    <name type="scientific">Jaapia argillacea MUCL 33604</name>
    <dbReference type="NCBI Taxonomy" id="933084"/>
    <lineage>
        <taxon>Eukaryota</taxon>
        <taxon>Fungi</taxon>
        <taxon>Dikarya</taxon>
        <taxon>Basidiomycota</taxon>
        <taxon>Agaricomycotina</taxon>
        <taxon>Agaricomycetes</taxon>
        <taxon>Agaricomycetidae</taxon>
        <taxon>Jaapiales</taxon>
        <taxon>Jaapiaceae</taxon>
        <taxon>Jaapia</taxon>
    </lineage>
</organism>
<dbReference type="Proteomes" id="UP000027265">
    <property type="component" value="Unassembled WGS sequence"/>
</dbReference>
<dbReference type="AlphaFoldDB" id="A0A067PIY2"/>
<evidence type="ECO:0000313" key="3">
    <source>
        <dbReference type="Proteomes" id="UP000027265"/>
    </source>
</evidence>
<feature type="region of interest" description="Disordered" evidence="1">
    <location>
        <begin position="138"/>
        <end position="170"/>
    </location>
</feature>
<dbReference type="HOGENOM" id="CLU_1570854_0_0_1"/>
<dbReference type="InParanoid" id="A0A067PIY2"/>
<dbReference type="EMBL" id="KL197732">
    <property type="protein sequence ID" value="KDQ53805.1"/>
    <property type="molecule type" value="Genomic_DNA"/>
</dbReference>
<evidence type="ECO:0000256" key="1">
    <source>
        <dbReference type="SAM" id="MobiDB-lite"/>
    </source>
</evidence>
<protein>
    <submittedName>
        <fullName evidence="2">Uncharacterized protein</fullName>
    </submittedName>
</protein>
<evidence type="ECO:0000313" key="2">
    <source>
        <dbReference type="EMBL" id="KDQ53805.1"/>
    </source>
</evidence>
<sequence length="170" mass="18902">MLVLVRAPRDEWGIDNNDECQRVSLPLSHWRHLGVTASQVDYRSSTIGVATHTARFSMSPTEPMLFLVVSGGDGDWFLGSHICRSSIPKFHPVLSQQTQIKLRQIHENIASNTPSCPVFSQLNQTRMPRYWRPSTGFANLISDSNPGRKSQARGTGSDGRLDAPVPLGYE</sequence>
<proteinExistence type="predicted"/>
<reference evidence="3" key="1">
    <citation type="journal article" date="2014" name="Proc. Natl. Acad. Sci. U.S.A.">
        <title>Extensive sampling of basidiomycete genomes demonstrates inadequacy of the white-rot/brown-rot paradigm for wood decay fungi.</title>
        <authorList>
            <person name="Riley R."/>
            <person name="Salamov A.A."/>
            <person name="Brown D.W."/>
            <person name="Nagy L.G."/>
            <person name="Floudas D."/>
            <person name="Held B.W."/>
            <person name="Levasseur A."/>
            <person name="Lombard V."/>
            <person name="Morin E."/>
            <person name="Otillar R."/>
            <person name="Lindquist E.A."/>
            <person name="Sun H."/>
            <person name="LaButti K.M."/>
            <person name="Schmutz J."/>
            <person name="Jabbour D."/>
            <person name="Luo H."/>
            <person name="Baker S.E."/>
            <person name="Pisabarro A.G."/>
            <person name="Walton J.D."/>
            <person name="Blanchette R.A."/>
            <person name="Henrissat B."/>
            <person name="Martin F."/>
            <person name="Cullen D."/>
            <person name="Hibbett D.S."/>
            <person name="Grigoriev I.V."/>
        </authorList>
    </citation>
    <scope>NUCLEOTIDE SEQUENCE [LARGE SCALE GENOMIC DNA]</scope>
    <source>
        <strain evidence="3">MUCL 33604</strain>
    </source>
</reference>
<accession>A0A067PIY2</accession>
<gene>
    <name evidence="2" type="ORF">JAAARDRAFT_423714</name>
</gene>